<dbReference type="EMBL" id="BK016182">
    <property type="protein sequence ID" value="DAG00513.1"/>
    <property type="molecule type" value="Genomic_DNA"/>
</dbReference>
<feature type="domain" description="Macro" evidence="1">
    <location>
        <begin position="1"/>
        <end position="151"/>
    </location>
</feature>
<evidence type="ECO:0000259" key="1">
    <source>
        <dbReference type="PROSITE" id="PS51154"/>
    </source>
</evidence>
<name>A0A8S5V1B5_9CAUD</name>
<protein>
    <submittedName>
        <fullName evidence="2">Poa1p-like protein</fullName>
    </submittedName>
</protein>
<sequence>MFVYKTGNILRSKAEYIFNAVNTVGIMDKGLALQIKQKYPDCLKDYEEACRDKRLKPGSVLITYLVKEKINIVQFPTKVHWRDPSKYEYIEEGLKSFVIFLKNHNIQNVTIAIPKLGCGNGKLEWKQVLTLIKQYLSEFDDIVFEIYGEDV</sequence>
<accession>A0A8S5V1B5</accession>
<dbReference type="GO" id="GO:0140291">
    <property type="term" value="P:peptidyl-glutamate ADP-deribosylation"/>
    <property type="evidence" value="ECO:0007669"/>
    <property type="project" value="TreeGrafter"/>
</dbReference>
<dbReference type="SUPFAM" id="SSF52949">
    <property type="entry name" value="Macro domain-like"/>
    <property type="match status" value="1"/>
</dbReference>
<dbReference type="PROSITE" id="PS51154">
    <property type="entry name" value="MACRO"/>
    <property type="match status" value="1"/>
</dbReference>
<dbReference type="PANTHER" id="PTHR12521">
    <property type="entry name" value="PROTEIN C6ORF130"/>
    <property type="match status" value="1"/>
</dbReference>
<dbReference type="PANTHER" id="PTHR12521:SF0">
    <property type="entry name" value="ADP-RIBOSE GLYCOHYDROLASE OARD1"/>
    <property type="match status" value="1"/>
</dbReference>
<dbReference type="SMART" id="SM00506">
    <property type="entry name" value="A1pp"/>
    <property type="match status" value="1"/>
</dbReference>
<evidence type="ECO:0000313" key="2">
    <source>
        <dbReference type="EMBL" id="DAG00513.1"/>
    </source>
</evidence>
<organism evidence="2">
    <name type="scientific">Myoviridae sp. ctJ2i1</name>
    <dbReference type="NCBI Taxonomy" id="2825079"/>
    <lineage>
        <taxon>Viruses</taxon>
        <taxon>Duplodnaviria</taxon>
        <taxon>Heunggongvirae</taxon>
        <taxon>Uroviricota</taxon>
        <taxon>Caudoviricetes</taxon>
    </lineage>
</organism>
<reference evidence="2" key="1">
    <citation type="journal article" date="2021" name="Proc. Natl. Acad. Sci. U.S.A.">
        <title>A Catalog of Tens of Thousands of Viruses from Human Metagenomes Reveals Hidden Associations with Chronic Diseases.</title>
        <authorList>
            <person name="Tisza M.J."/>
            <person name="Buck C.B."/>
        </authorList>
    </citation>
    <scope>NUCLEOTIDE SEQUENCE</scope>
    <source>
        <strain evidence="2">CtJ2i1</strain>
    </source>
</reference>
<dbReference type="InterPro" id="IPR043472">
    <property type="entry name" value="Macro_dom-like"/>
</dbReference>
<proteinExistence type="predicted"/>
<dbReference type="Pfam" id="PF01661">
    <property type="entry name" value="Macro"/>
    <property type="match status" value="1"/>
</dbReference>
<dbReference type="Gene3D" id="3.40.220.10">
    <property type="entry name" value="Leucine Aminopeptidase, subunit E, domain 1"/>
    <property type="match status" value="1"/>
</dbReference>
<dbReference type="InterPro" id="IPR050892">
    <property type="entry name" value="ADP-ribose_metab_enzymes"/>
</dbReference>
<dbReference type="InterPro" id="IPR002589">
    <property type="entry name" value="Macro_dom"/>
</dbReference>